<proteinExistence type="predicted"/>
<dbReference type="Gene3D" id="3.40.50.720">
    <property type="entry name" value="NAD(P)-binding Rossmann-like Domain"/>
    <property type="match status" value="1"/>
</dbReference>
<sequence length="58" mass="6157">MDLLAPASIRAAVEGARGVFHLASPVIMQTRDPEAILSSHLANLFHRASKGDPCTVNC</sequence>
<accession>A0A0A9AZ16</accession>
<protein>
    <recommendedName>
        <fullName evidence="2">3-beta hydroxysteroid dehydrogenase/isomerase domain-containing protein</fullName>
    </recommendedName>
</protein>
<reference evidence="1" key="2">
    <citation type="journal article" date="2015" name="Data Brief">
        <title>Shoot transcriptome of the giant reed, Arundo donax.</title>
        <authorList>
            <person name="Barrero R.A."/>
            <person name="Guerrero F.D."/>
            <person name="Moolhuijzen P."/>
            <person name="Goolsby J.A."/>
            <person name="Tidwell J."/>
            <person name="Bellgard S.E."/>
            <person name="Bellgard M.I."/>
        </authorList>
    </citation>
    <scope>NUCLEOTIDE SEQUENCE</scope>
    <source>
        <tissue evidence="1">Shoot tissue taken approximately 20 cm above the soil surface</tissue>
    </source>
</reference>
<dbReference type="EMBL" id="GBRH01245558">
    <property type="protein sequence ID" value="JAD52337.1"/>
    <property type="molecule type" value="Transcribed_RNA"/>
</dbReference>
<organism evidence="1">
    <name type="scientific">Arundo donax</name>
    <name type="common">Giant reed</name>
    <name type="synonym">Donax arundinaceus</name>
    <dbReference type="NCBI Taxonomy" id="35708"/>
    <lineage>
        <taxon>Eukaryota</taxon>
        <taxon>Viridiplantae</taxon>
        <taxon>Streptophyta</taxon>
        <taxon>Embryophyta</taxon>
        <taxon>Tracheophyta</taxon>
        <taxon>Spermatophyta</taxon>
        <taxon>Magnoliopsida</taxon>
        <taxon>Liliopsida</taxon>
        <taxon>Poales</taxon>
        <taxon>Poaceae</taxon>
        <taxon>PACMAD clade</taxon>
        <taxon>Arundinoideae</taxon>
        <taxon>Arundineae</taxon>
        <taxon>Arundo</taxon>
    </lineage>
</organism>
<dbReference type="AlphaFoldDB" id="A0A0A9AZ16"/>
<reference evidence="1" key="1">
    <citation type="submission" date="2014-09" db="EMBL/GenBank/DDBJ databases">
        <authorList>
            <person name="Magalhaes I.L.F."/>
            <person name="Oliveira U."/>
            <person name="Santos F.R."/>
            <person name="Vidigal T.H.D.A."/>
            <person name="Brescovit A.D."/>
            <person name="Santos A.J."/>
        </authorList>
    </citation>
    <scope>NUCLEOTIDE SEQUENCE</scope>
    <source>
        <tissue evidence="1">Shoot tissue taken approximately 20 cm above the soil surface</tissue>
    </source>
</reference>
<evidence type="ECO:0000313" key="1">
    <source>
        <dbReference type="EMBL" id="JAD52337.1"/>
    </source>
</evidence>
<name>A0A0A9AZ16_ARUDO</name>
<evidence type="ECO:0008006" key="2">
    <source>
        <dbReference type="Google" id="ProtNLM"/>
    </source>
</evidence>